<evidence type="ECO:0000256" key="2">
    <source>
        <dbReference type="ARBA" id="ARBA00022552"/>
    </source>
</evidence>
<evidence type="ECO:0000256" key="5">
    <source>
        <dbReference type="ARBA" id="ARBA00022691"/>
    </source>
</evidence>
<dbReference type="AlphaFoldDB" id="A0A6V8P9S9"/>
<dbReference type="Pfam" id="PF01795">
    <property type="entry name" value="Methyltransf_5"/>
    <property type="match status" value="1"/>
</dbReference>
<dbReference type="EC" id="2.1.1.199" evidence="6"/>
<feature type="binding site" evidence="6">
    <location>
        <position position="112"/>
    </location>
    <ligand>
        <name>S-adenosyl-L-methionine</name>
        <dbReference type="ChEBI" id="CHEBI:59789"/>
    </ligand>
</feature>
<comment type="subcellular location">
    <subcellularLocation>
        <location evidence="6">Cytoplasm</location>
    </subcellularLocation>
</comment>
<dbReference type="PIRSF" id="PIRSF004486">
    <property type="entry name" value="MraW"/>
    <property type="match status" value="1"/>
</dbReference>
<evidence type="ECO:0000256" key="4">
    <source>
        <dbReference type="ARBA" id="ARBA00022679"/>
    </source>
</evidence>
<evidence type="ECO:0000313" key="8">
    <source>
        <dbReference type="EMBL" id="GFP27586.1"/>
    </source>
</evidence>
<reference evidence="8 9" key="1">
    <citation type="journal article" date="2020" name="Front. Microbiol.">
        <title>Single-cell genomics of novel Actinobacteria with the Wood-Ljungdahl pathway discovered in a serpentinizing system.</title>
        <authorList>
            <person name="Merino N."/>
            <person name="Kawai M."/>
            <person name="Boyd E.S."/>
            <person name="Colman D.R."/>
            <person name="McGlynn S.E."/>
            <person name="Nealson K.H."/>
            <person name="Kurokawa K."/>
            <person name="Hongoh Y."/>
        </authorList>
    </citation>
    <scope>NUCLEOTIDE SEQUENCE [LARGE SCALE GENOMIC DNA]</scope>
    <source>
        <strain evidence="8 9">S33</strain>
    </source>
</reference>
<dbReference type="EMBL" id="BLRY01000046">
    <property type="protein sequence ID" value="GFP27586.1"/>
    <property type="molecule type" value="Genomic_DNA"/>
</dbReference>
<evidence type="ECO:0000256" key="3">
    <source>
        <dbReference type="ARBA" id="ARBA00022603"/>
    </source>
</evidence>
<dbReference type="RefSeq" id="WP_176233378.1">
    <property type="nucleotide sequence ID" value="NZ_BLRY01000046.1"/>
</dbReference>
<evidence type="ECO:0000256" key="7">
    <source>
        <dbReference type="SAM" id="Coils"/>
    </source>
</evidence>
<feature type="binding site" evidence="6">
    <location>
        <position position="105"/>
    </location>
    <ligand>
        <name>S-adenosyl-L-methionine</name>
        <dbReference type="ChEBI" id="CHEBI:59789"/>
    </ligand>
</feature>
<evidence type="ECO:0000256" key="6">
    <source>
        <dbReference type="HAMAP-Rule" id="MF_01007"/>
    </source>
</evidence>
<dbReference type="InterPro" id="IPR002903">
    <property type="entry name" value="RsmH"/>
</dbReference>
<keyword evidence="4 6" id="KW-0808">Transferase</keyword>
<dbReference type="PANTHER" id="PTHR11265:SF0">
    <property type="entry name" value="12S RRNA N4-METHYLCYTIDINE METHYLTRANSFERASE"/>
    <property type="match status" value="1"/>
</dbReference>
<dbReference type="Gene3D" id="1.10.150.170">
    <property type="entry name" value="Putative methyltransferase TM0872, insert domain"/>
    <property type="match status" value="1"/>
</dbReference>
<evidence type="ECO:0000256" key="1">
    <source>
        <dbReference type="ARBA" id="ARBA00010396"/>
    </source>
</evidence>
<gene>
    <name evidence="6" type="primary">rsmH</name>
    <name evidence="8" type="ORF">HKBW3S33_00998</name>
</gene>
<dbReference type="PANTHER" id="PTHR11265">
    <property type="entry name" value="S-ADENOSYL-METHYLTRANSFERASE MRAW"/>
    <property type="match status" value="1"/>
</dbReference>
<dbReference type="GO" id="GO:0070475">
    <property type="term" value="P:rRNA base methylation"/>
    <property type="evidence" value="ECO:0007669"/>
    <property type="project" value="UniProtKB-UniRule"/>
</dbReference>
<dbReference type="SUPFAM" id="SSF81799">
    <property type="entry name" value="Putative methyltransferase TM0872, insert domain"/>
    <property type="match status" value="1"/>
</dbReference>
<dbReference type="GO" id="GO:0005737">
    <property type="term" value="C:cytoplasm"/>
    <property type="evidence" value="ECO:0007669"/>
    <property type="project" value="UniProtKB-SubCell"/>
</dbReference>
<dbReference type="Proteomes" id="UP000591948">
    <property type="component" value="Unassembled WGS sequence"/>
</dbReference>
<keyword evidence="6" id="KW-0963">Cytoplasm</keyword>
<comment type="catalytic activity">
    <reaction evidence="6">
        <text>cytidine(1402) in 16S rRNA + S-adenosyl-L-methionine = N(4)-methylcytidine(1402) in 16S rRNA + S-adenosyl-L-homocysteine + H(+)</text>
        <dbReference type="Rhea" id="RHEA:42928"/>
        <dbReference type="Rhea" id="RHEA-COMP:10286"/>
        <dbReference type="Rhea" id="RHEA-COMP:10287"/>
        <dbReference type="ChEBI" id="CHEBI:15378"/>
        <dbReference type="ChEBI" id="CHEBI:57856"/>
        <dbReference type="ChEBI" id="CHEBI:59789"/>
        <dbReference type="ChEBI" id="CHEBI:74506"/>
        <dbReference type="ChEBI" id="CHEBI:82748"/>
        <dbReference type="EC" id="2.1.1.199"/>
    </reaction>
</comment>
<dbReference type="HAMAP" id="MF_01007">
    <property type="entry name" value="16SrRNA_methyltr_H"/>
    <property type="match status" value="1"/>
</dbReference>
<name>A0A6V8P9S9_9ACTN</name>
<feature type="binding site" evidence="6">
    <location>
        <position position="57"/>
    </location>
    <ligand>
        <name>S-adenosyl-L-methionine</name>
        <dbReference type="ChEBI" id="CHEBI:59789"/>
    </ligand>
</feature>
<dbReference type="NCBIfam" id="TIGR00006">
    <property type="entry name" value="16S rRNA (cytosine(1402)-N(4))-methyltransferase RsmH"/>
    <property type="match status" value="1"/>
</dbReference>
<comment type="similarity">
    <text evidence="1 6">Belongs to the methyltransferase superfamily. RsmH family.</text>
</comment>
<feature type="binding site" evidence="6">
    <location>
        <begin position="37"/>
        <end position="39"/>
    </location>
    <ligand>
        <name>S-adenosyl-L-methionine</name>
        <dbReference type="ChEBI" id="CHEBI:59789"/>
    </ligand>
</feature>
<comment type="caution">
    <text evidence="8">The sequence shown here is derived from an EMBL/GenBank/DDBJ whole genome shotgun (WGS) entry which is preliminary data.</text>
</comment>
<dbReference type="SUPFAM" id="SSF53335">
    <property type="entry name" value="S-adenosyl-L-methionine-dependent methyltransferases"/>
    <property type="match status" value="1"/>
</dbReference>
<evidence type="ECO:0000313" key="9">
    <source>
        <dbReference type="Proteomes" id="UP000591948"/>
    </source>
</evidence>
<protein>
    <recommendedName>
        <fullName evidence="6">Ribosomal RNA small subunit methyltransferase H</fullName>
        <ecNumber evidence="6">2.1.1.199</ecNumber>
    </recommendedName>
    <alternativeName>
        <fullName evidence="6">16S rRNA m(4)C1402 methyltransferase</fullName>
    </alternativeName>
    <alternativeName>
        <fullName evidence="6">rRNA (cytosine-N(4)-)-methyltransferase RsmH</fullName>
    </alternativeName>
</protein>
<proteinExistence type="inferred from homology"/>
<accession>A0A6V8P9S9</accession>
<dbReference type="InterPro" id="IPR023397">
    <property type="entry name" value="SAM-dep_MeTrfase_MraW_recog"/>
</dbReference>
<keyword evidence="7" id="KW-0175">Coiled coil</keyword>
<comment type="function">
    <text evidence="6">Specifically methylates the N4 position of cytidine in position 1402 (C1402) of 16S rRNA.</text>
</comment>
<sequence>MEEQPRRWHIPVMVDQVLFYLNPRKGDLIVDYTVGSGGHARAILEEIVPGGRLVGIDRDQVALEAAREQLQQYEGHFVLVQENFKNVDSIFTRLGVEAVDGSLFDLGLSSLQIESPGRGFSYLREERLDMRMDRSTPLTAYDIVNGYSENSLADIFRKYGEERWAKRIAHFIVQERVRDPVVTTTDLVKIVERAIPRSKRRRGHPAKRIFQALRIEVNDELNSLEAGLRGSFEHLRKGGRLVVISYHSLEDRIVKSIFRELAEECICPKELPQCQCGGVKKAKILTKKPVTPSLEERSRNPRSSSARLRAVEKIQVTHAAYSSTTKE</sequence>
<dbReference type="Gene3D" id="3.40.50.150">
    <property type="entry name" value="Vaccinia Virus protein VP39"/>
    <property type="match status" value="1"/>
</dbReference>
<dbReference type="GO" id="GO:0071424">
    <property type="term" value="F:rRNA (cytosine-N4-)-methyltransferase activity"/>
    <property type="evidence" value="ECO:0007669"/>
    <property type="project" value="UniProtKB-UniRule"/>
</dbReference>
<feature type="coiled-coil region" evidence="7">
    <location>
        <begin position="56"/>
        <end position="83"/>
    </location>
</feature>
<dbReference type="InterPro" id="IPR029063">
    <property type="entry name" value="SAM-dependent_MTases_sf"/>
</dbReference>
<feature type="binding site" evidence="6">
    <location>
        <position position="84"/>
    </location>
    <ligand>
        <name>S-adenosyl-L-methionine</name>
        <dbReference type="ChEBI" id="CHEBI:59789"/>
    </ligand>
</feature>
<keyword evidence="5 6" id="KW-0949">S-adenosyl-L-methionine</keyword>
<organism evidence="8 9">
    <name type="scientific">Candidatus Hakubella thermalkaliphila</name>
    <dbReference type="NCBI Taxonomy" id="2754717"/>
    <lineage>
        <taxon>Bacteria</taxon>
        <taxon>Bacillati</taxon>
        <taxon>Actinomycetota</taxon>
        <taxon>Actinomycetota incertae sedis</taxon>
        <taxon>Candidatus Hakubellales</taxon>
        <taxon>Candidatus Hakubellaceae</taxon>
        <taxon>Candidatus Hakubella</taxon>
    </lineage>
</organism>
<keyword evidence="2 6" id="KW-0698">rRNA processing</keyword>
<keyword evidence="3 6" id="KW-0489">Methyltransferase</keyword>
<keyword evidence="9" id="KW-1185">Reference proteome</keyword>